<comment type="caution">
    <text evidence="1">The sequence shown here is derived from an EMBL/GenBank/DDBJ whole genome shotgun (WGS) entry which is preliminary data.</text>
</comment>
<evidence type="ECO:0000313" key="2">
    <source>
        <dbReference type="Proteomes" id="UP000240542"/>
    </source>
</evidence>
<proteinExistence type="predicted"/>
<organism evidence="1 2">
    <name type="scientific">Murinocardiopsis flavida</name>
    <dbReference type="NCBI Taxonomy" id="645275"/>
    <lineage>
        <taxon>Bacteria</taxon>
        <taxon>Bacillati</taxon>
        <taxon>Actinomycetota</taxon>
        <taxon>Actinomycetes</taxon>
        <taxon>Streptosporangiales</taxon>
        <taxon>Nocardiopsidaceae</taxon>
        <taxon>Murinocardiopsis</taxon>
    </lineage>
</organism>
<dbReference type="EMBL" id="PYGA01000048">
    <property type="protein sequence ID" value="PSK81211.1"/>
    <property type="molecule type" value="Genomic_DNA"/>
</dbReference>
<dbReference type="Proteomes" id="UP000240542">
    <property type="component" value="Unassembled WGS sequence"/>
</dbReference>
<gene>
    <name evidence="1" type="ORF">CLV63_14810</name>
</gene>
<accession>A0A2P8C8C0</accession>
<protein>
    <recommendedName>
        <fullName evidence="3">Tetracyclin repressor-like C-terminal domain-containing protein</fullName>
    </recommendedName>
</protein>
<name>A0A2P8C8C0_9ACTN</name>
<dbReference type="AlphaFoldDB" id="A0A2P8C8C0"/>
<keyword evidence="2" id="KW-1185">Reference proteome</keyword>
<evidence type="ECO:0008006" key="3">
    <source>
        <dbReference type="Google" id="ProtNLM"/>
    </source>
</evidence>
<dbReference type="InterPro" id="IPR036271">
    <property type="entry name" value="Tet_transcr_reg_TetR-rel_C_sf"/>
</dbReference>
<reference evidence="1 2" key="1">
    <citation type="submission" date="2018-03" db="EMBL/GenBank/DDBJ databases">
        <title>Genomic Encyclopedia of Archaeal and Bacterial Type Strains, Phase II (KMG-II): from individual species to whole genera.</title>
        <authorList>
            <person name="Goeker M."/>
        </authorList>
    </citation>
    <scope>NUCLEOTIDE SEQUENCE [LARGE SCALE GENOMIC DNA]</scope>
    <source>
        <strain evidence="1 2">DSM 45312</strain>
    </source>
</reference>
<sequence length="81" mass="8557">MTSQALGAAARRWVEQSLELVSTGQRRGEVREGLLDGVALTVFAPLHGYVGLAVSGVPLPATDERGLDDVIASIIRACRPD</sequence>
<evidence type="ECO:0000313" key="1">
    <source>
        <dbReference type="EMBL" id="PSK81211.1"/>
    </source>
</evidence>
<dbReference type="SUPFAM" id="SSF48498">
    <property type="entry name" value="Tetracyclin repressor-like, C-terminal domain"/>
    <property type="match status" value="1"/>
</dbReference>